<proteinExistence type="predicted"/>
<keyword evidence="2" id="KW-1185">Reference proteome</keyword>
<dbReference type="AlphaFoldDB" id="A0A0S4KQU7"/>
<gene>
    <name evidence="1" type="ORF">NITINOP_1844</name>
</gene>
<protein>
    <submittedName>
        <fullName evidence="1">Uncharacterized protein</fullName>
    </submittedName>
</protein>
<accession>A0A0S4KQU7</accession>
<sequence length="86" mass="9818">MALRSLCQDHDGKIAAALDSRRSACYLCHRSRLSRSCRLVAPGDRSRRGIKKGKLPGLISSVSLDMQRRLIYITPLAWRTRLFFEN</sequence>
<organism evidence="1 2">
    <name type="scientific">Candidatus Nitrospira inopinata</name>
    <dbReference type="NCBI Taxonomy" id="1715989"/>
    <lineage>
        <taxon>Bacteria</taxon>
        <taxon>Pseudomonadati</taxon>
        <taxon>Nitrospirota</taxon>
        <taxon>Nitrospiria</taxon>
        <taxon>Nitrospirales</taxon>
        <taxon>Nitrospiraceae</taxon>
        <taxon>Nitrospira</taxon>
    </lineage>
</organism>
<reference evidence="2" key="1">
    <citation type="submission" date="2015-09" db="EMBL/GenBank/DDBJ databases">
        <authorList>
            <person name="Daims H."/>
        </authorList>
    </citation>
    <scope>NUCLEOTIDE SEQUENCE [LARGE SCALE GENOMIC DNA]</scope>
</reference>
<dbReference type="STRING" id="1715989.NITINOP_1844"/>
<dbReference type="KEGG" id="nio:NITINOP_1844"/>
<name>A0A0S4KQU7_9BACT</name>
<evidence type="ECO:0000313" key="1">
    <source>
        <dbReference type="EMBL" id="CUQ66819.1"/>
    </source>
</evidence>
<evidence type="ECO:0000313" key="2">
    <source>
        <dbReference type="Proteomes" id="UP000066284"/>
    </source>
</evidence>
<dbReference type="Proteomes" id="UP000066284">
    <property type="component" value="Chromosome 1"/>
</dbReference>
<dbReference type="EMBL" id="LN885086">
    <property type="protein sequence ID" value="CUQ66819.1"/>
    <property type="molecule type" value="Genomic_DNA"/>
</dbReference>